<feature type="transmembrane region" description="Helical" evidence="6">
    <location>
        <begin position="341"/>
        <end position="364"/>
    </location>
</feature>
<keyword evidence="2" id="KW-1003">Cell membrane</keyword>
<gene>
    <name evidence="9" type="ORF">GCM10011514_26480</name>
</gene>
<feature type="domain" description="ABC3 transporter permease C-terminal" evidence="7">
    <location>
        <begin position="253"/>
        <end position="368"/>
    </location>
</feature>
<feature type="domain" description="ABC3 transporter permease C-terminal" evidence="7">
    <location>
        <begin position="635"/>
        <end position="748"/>
    </location>
</feature>
<name>A0A916YTM1_9BACT</name>
<evidence type="ECO:0000256" key="6">
    <source>
        <dbReference type="SAM" id="Phobius"/>
    </source>
</evidence>
<keyword evidence="10" id="KW-1185">Reference proteome</keyword>
<dbReference type="PANTHER" id="PTHR30572">
    <property type="entry name" value="MEMBRANE COMPONENT OF TRANSPORTER-RELATED"/>
    <property type="match status" value="1"/>
</dbReference>
<feature type="transmembrane region" description="Helical" evidence="6">
    <location>
        <begin position="390"/>
        <end position="409"/>
    </location>
</feature>
<protein>
    <submittedName>
        <fullName evidence="9">ABC transporter permease</fullName>
    </submittedName>
</protein>
<feature type="domain" description="MacB-like periplasmic core" evidence="8">
    <location>
        <begin position="2"/>
        <end position="207"/>
    </location>
</feature>
<evidence type="ECO:0000256" key="2">
    <source>
        <dbReference type="ARBA" id="ARBA00022475"/>
    </source>
</evidence>
<dbReference type="AlphaFoldDB" id="A0A916YTM1"/>
<evidence type="ECO:0000256" key="1">
    <source>
        <dbReference type="ARBA" id="ARBA00004651"/>
    </source>
</evidence>
<feature type="domain" description="MacB-like periplasmic core" evidence="8">
    <location>
        <begin position="398"/>
        <end position="599"/>
    </location>
</feature>
<reference evidence="9" key="1">
    <citation type="journal article" date="2014" name="Int. J. Syst. Evol. Microbiol.">
        <title>Complete genome sequence of Corynebacterium casei LMG S-19264T (=DSM 44701T), isolated from a smear-ripened cheese.</title>
        <authorList>
            <consortium name="US DOE Joint Genome Institute (JGI-PGF)"/>
            <person name="Walter F."/>
            <person name="Albersmeier A."/>
            <person name="Kalinowski J."/>
            <person name="Ruckert C."/>
        </authorList>
    </citation>
    <scope>NUCLEOTIDE SEQUENCE</scope>
    <source>
        <strain evidence="9">CGMCC 1.15958</strain>
    </source>
</reference>
<dbReference type="GO" id="GO:0005886">
    <property type="term" value="C:plasma membrane"/>
    <property type="evidence" value="ECO:0007669"/>
    <property type="project" value="UniProtKB-SubCell"/>
</dbReference>
<accession>A0A916YTM1</accession>
<feature type="transmembrane region" description="Helical" evidence="6">
    <location>
        <begin position="298"/>
        <end position="321"/>
    </location>
</feature>
<dbReference type="GO" id="GO:0022857">
    <property type="term" value="F:transmembrane transporter activity"/>
    <property type="evidence" value="ECO:0007669"/>
    <property type="project" value="TreeGrafter"/>
</dbReference>
<feature type="transmembrane region" description="Helical" evidence="6">
    <location>
        <begin position="632"/>
        <end position="656"/>
    </location>
</feature>
<dbReference type="Proteomes" id="UP000609064">
    <property type="component" value="Unassembled WGS sequence"/>
</dbReference>
<keyword evidence="3 6" id="KW-0812">Transmembrane</keyword>
<dbReference type="Pfam" id="PF02687">
    <property type="entry name" value="FtsX"/>
    <property type="match status" value="2"/>
</dbReference>
<dbReference type="InterPro" id="IPR003838">
    <property type="entry name" value="ABC3_permease_C"/>
</dbReference>
<proteinExistence type="predicted"/>
<evidence type="ECO:0000259" key="8">
    <source>
        <dbReference type="Pfam" id="PF12704"/>
    </source>
</evidence>
<organism evidence="9 10">
    <name type="scientific">Emticicia aquatilis</name>
    <dbReference type="NCBI Taxonomy" id="1537369"/>
    <lineage>
        <taxon>Bacteria</taxon>
        <taxon>Pseudomonadati</taxon>
        <taxon>Bacteroidota</taxon>
        <taxon>Cytophagia</taxon>
        <taxon>Cytophagales</taxon>
        <taxon>Leadbetterellaceae</taxon>
        <taxon>Emticicia</taxon>
    </lineage>
</organism>
<keyword evidence="5 6" id="KW-0472">Membrane</keyword>
<dbReference type="PANTHER" id="PTHR30572:SF18">
    <property type="entry name" value="ABC-TYPE MACROLIDE FAMILY EXPORT SYSTEM PERMEASE COMPONENT 2"/>
    <property type="match status" value="1"/>
</dbReference>
<feature type="transmembrane region" description="Helical" evidence="6">
    <location>
        <begin position="684"/>
        <end position="704"/>
    </location>
</feature>
<evidence type="ECO:0000256" key="3">
    <source>
        <dbReference type="ARBA" id="ARBA00022692"/>
    </source>
</evidence>
<evidence type="ECO:0000313" key="9">
    <source>
        <dbReference type="EMBL" id="GGD61183.1"/>
    </source>
</evidence>
<evidence type="ECO:0000256" key="5">
    <source>
        <dbReference type="ARBA" id="ARBA00023136"/>
    </source>
</evidence>
<dbReference type="InterPro" id="IPR050250">
    <property type="entry name" value="Macrolide_Exporter_MacB"/>
</dbReference>
<evidence type="ECO:0000313" key="10">
    <source>
        <dbReference type="Proteomes" id="UP000609064"/>
    </source>
</evidence>
<sequence>MLIGLWIYDELSFDKYHSEHERIALLQKNRSFNGNIITEQSMSIPLAAKLRESYGNYFEEVVASSYGGEKSLTVNDKTITKRGLFMETGGEKILDLKILEGSPKFPLAPFEILISDKTKEALFENKNAINQTVHLDKNTPFKIVGVFKSLPQNATYRSTSFYSSMDSYLQKEDWLDAKKLWDENSFPIYVKLAKNVSAEQASALIKDEIFKATQDPSKPALFLYPMDSWHLYPEYKNGLPVSTGKDNILIFGLIGILTILLAAINFMNLSTARSEKRAKEIGVRKAIGSGRGQIIGQFYAETLLTILLSALLAILLAQIALPFFNELAEKQIDFPWKNPVFWLANMLFSGLLILFAGSYPALYLSSFQPIKVLKGKVQSSSFELFSRKGLVIFQFSISIVLIISTTVVYKQIQFTKNRPLGYDTKGLVQIRKNNEELRGHFYAMRQDLLNSGAVVEMAETNSPMSETWHYSSHYTWPTKTATAEDLVTLRVTPEFGKTIDWKVMTGRDFSRTFSSDTSSVILNEAAVKLMGLKNPINQVIRKDGKPLTVVGVVKNIVMDSPFDPVRPTVFEMIKANAPFITIKLKPELSAAESIAKMEKVLKTYDPAGNFNYLFADRDFNKKFFREKRMSSLISLFAILAIFISCLGLFGLASFVAEQRTKEIGIRKVLGASVANLWQLLSKDFVVLILISCLVAAPIAYYFMNNWLQKYTYRTEISWWIFVASGAGALLITLLTVSYQSIKAALMNPVKSLKTE</sequence>
<feature type="transmembrane region" description="Helical" evidence="6">
    <location>
        <begin position="248"/>
        <end position="269"/>
    </location>
</feature>
<keyword evidence="4 6" id="KW-1133">Transmembrane helix</keyword>
<dbReference type="Pfam" id="PF12704">
    <property type="entry name" value="MacB_PCD"/>
    <property type="match status" value="2"/>
</dbReference>
<reference evidence="9" key="2">
    <citation type="submission" date="2020-09" db="EMBL/GenBank/DDBJ databases">
        <authorList>
            <person name="Sun Q."/>
            <person name="Zhou Y."/>
        </authorList>
    </citation>
    <scope>NUCLEOTIDE SEQUENCE</scope>
    <source>
        <strain evidence="9">CGMCC 1.15958</strain>
    </source>
</reference>
<evidence type="ECO:0000256" key="4">
    <source>
        <dbReference type="ARBA" id="ARBA00022989"/>
    </source>
</evidence>
<comment type="subcellular location">
    <subcellularLocation>
        <location evidence="1">Cell membrane</location>
        <topology evidence="1">Multi-pass membrane protein</topology>
    </subcellularLocation>
</comment>
<dbReference type="EMBL" id="BMKK01000005">
    <property type="protein sequence ID" value="GGD61183.1"/>
    <property type="molecule type" value="Genomic_DNA"/>
</dbReference>
<feature type="transmembrane region" description="Helical" evidence="6">
    <location>
        <begin position="716"/>
        <end position="736"/>
    </location>
</feature>
<evidence type="ECO:0000259" key="7">
    <source>
        <dbReference type="Pfam" id="PF02687"/>
    </source>
</evidence>
<comment type="caution">
    <text evidence="9">The sequence shown here is derived from an EMBL/GenBank/DDBJ whole genome shotgun (WGS) entry which is preliminary data.</text>
</comment>
<dbReference type="InterPro" id="IPR025857">
    <property type="entry name" value="MacB_PCD"/>
</dbReference>